<proteinExistence type="inferred from homology"/>
<dbReference type="RefSeq" id="XP_003039470.1">
    <property type="nucleotide sequence ID" value="XM_003039424.1"/>
</dbReference>
<keyword evidence="11" id="KW-1185">Reference proteome</keyword>
<dbReference type="eggNOG" id="KOG0024">
    <property type="taxonomic scope" value="Eukaryota"/>
</dbReference>
<keyword evidence="3 7" id="KW-0479">Metal-binding</keyword>
<protein>
    <submittedName>
        <fullName evidence="10">Uncharacterized protein</fullName>
    </submittedName>
</protein>
<comment type="similarity">
    <text evidence="2 7">Belongs to the zinc-containing alcohol dehydrogenase family.</text>
</comment>
<dbReference type="InterPro" id="IPR002328">
    <property type="entry name" value="ADH_Zn_CS"/>
</dbReference>
<dbReference type="Pfam" id="PF00107">
    <property type="entry name" value="ADH_zinc_N"/>
    <property type="match status" value="1"/>
</dbReference>
<dbReference type="SUPFAM" id="SSF50129">
    <property type="entry name" value="GroES-like"/>
    <property type="match status" value="1"/>
</dbReference>
<dbReference type="InterPro" id="IPR013149">
    <property type="entry name" value="ADH-like_C"/>
</dbReference>
<dbReference type="PROSITE" id="PS00059">
    <property type="entry name" value="ADH_ZINC"/>
    <property type="match status" value="1"/>
</dbReference>
<evidence type="ECO:0000259" key="9">
    <source>
        <dbReference type="Pfam" id="PF08240"/>
    </source>
</evidence>
<dbReference type="InterPro" id="IPR036291">
    <property type="entry name" value="NAD(P)-bd_dom_sf"/>
</dbReference>
<sequence length="379" mass="40873">MALNGTMRGVVWEGVPFEMPIRSLPIPTLLAETDALVRITASAICGSDLHIYRGLYGSPEVPWTMGHEGMGYVLEVGEAVAHVEVGDYVVIPGGTDSGHLEMDGLEMGDGSGCQAEYVRVPYADMSLIPIPNEVGRAANNTNSTSTSSGARDVDYLFLSDIFPTGWAALDFARFEPGDTVAVFGAGPVGLLSAHSAIIRGASKVYVVDYVQSRLDLAESIGAVPINFVDTDPVEEILRYEPNGGVIRSVDCVGAEAFNRDLEIEQDIIIRQMIAVTRIGGGIGQVGVTSAFPDTPGTPRGSTISPNITFPLASFHDKRLSFTSGGVDHKSYAPMLSDLISTGKARPSFIIDREINIEEAPKYYQRFERREDIKIVIRFP</sequence>
<gene>
    <name evidence="10" type="ORF">NECHADRAFT_98341</name>
</gene>
<evidence type="ECO:0000256" key="2">
    <source>
        <dbReference type="ARBA" id="ARBA00008072"/>
    </source>
</evidence>
<dbReference type="InterPro" id="IPR011032">
    <property type="entry name" value="GroES-like_sf"/>
</dbReference>
<evidence type="ECO:0000256" key="5">
    <source>
        <dbReference type="ARBA" id="ARBA00023002"/>
    </source>
</evidence>
<dbReference type="VEuPathDB" id="FungiDB:NECHADRAFT_98341"/>
<evidence type="ECO:0000259" key="8">
    <source>
        <dbReference type="Pfam" id="PF00107"/>
    </source>
</evidence>
<dbReference type="Gene3D" id="3.90.180.10">
    <property type="entry name" value="Medium-chain alcohol dehydrogenases, catalytic domain"/>
    <property type="match status" value="2"/>
</dbReference>
<accession>C7ZQF0</accession>
<dbReference type="PANTHER" id="PTHR42813:SF3">
    <property type="entry name" value="GLUTATHIONE-INDEPENDENT FORMALDEHYDE DEHYDROGENASE"/>
    <property type="match status" value="1"/>
</dbReference>
<reference evidence="10 11" key="1">
    <citation type="journal article" date="2009" name="PLoS Genet.">
        <title>The genome of Nectria haematococca: contribution of supernumerary chromosomes to gene expansion.</title>
        <authorList>
            <person name="Coleman J.J."/>
            <person name="Rounsley S.D."/>
            <person name="Rodriguez-Carres M."/>
            <person name="Kuo A."/>
            <person name="Wasmann C.C."/>
            <person name="Grimwood J."/>
            <person name="Schmutz J."/>
            <person name="Taga M."/>
            <person name="White G.J."/>
            <person name="Zhou S."/>
            <person name="Schwartz D.C."/>
            <person name="Freitag M."/>
            <person name="Ma L.J."/>
            <person name="Danchin E.G."/>
            <person name="Henrissat B."/>
            <person name="Coutinho P.M."/>
            <person name="Nelson D.R."/>
            <person name="Straney D."/>
            <person name="Napoli C.A."/>
            <person name="Barker B.M."/>
            <person name="Gribskov M."/>
            <person name="Rep M."/>
            <person name="Kroken S."/>
            <person name="Molnar I."/>
            <person name="Rensing C."/>
            <person name="Kennell J.C."/>
            <person name="Zamora J."/>
            <person name="Farman M.L."/>
            <person name="Selker E.U."/>
            <person name="Salamov A."/>
            <person name="Shapiro H."/>
            <person name="Pangilinan J."/>
            <person name="Lindquist E."/>
            <person name="Lamers C."/>
            <person name="Grigoriev I.V."/>
            <person name="Geiser D.M."/>
            <person name="Covert S.F."/>
            <person name="Temporini E."/>
            <person name="Vanetten H.D."/>
        </authorList>
    </citation>
    <scope>NUCLEOTIDE SEQUENCE [LARGE SCALE GENOMIC DNA]</scope>
    <source>
        <strain evidence="11">ATCC MYA-4622 / CBS 123669 / FGSC 9596 / NRRL 45880 / 77-13-4</strain>
    </source>
</reference>
<keyword evidence="5" id="KW-0560">Oxidoreductase</keyword>
<dbReference type="EMBL" id="GG698990">
    <property type="protein sequence ID" value="EEU33757.1"/>
    <property type="molecule type" value="Genomic_DNA"/>
</dbReference>
<dbReference type="InterPro" id="IPR013154">
    <property type="entry name" value="ADH-like_N"/>
</dbReference>
<dbReference type="CDD" id="cd08282">
    <property type="entry name" value="PFDH_like"/>
    <property type="match status" value="1"/>
</dbReference>
<evidence type="ECO:0000256" key="7">
    <source>
        <dbReference type="RuleBase" id="RU361277"/>
    </source>
</evidence>
<dbReference type="Pfam" id="PF08240">
    <property type="entry name" value="ADH_N"/>
    <property type="match status" value="1"/>
</dbReference>
<dbReference type="AlphaFoldDB" id="C7ZQF0"/>
<dbReference type="KEGG" id="nhe:NECHADRAFT_98341"/>
<evidence type="ECO:0000256" key="4">
    <source>
        <dbReference type="ARBA" id="ARBA00022833"/>
    </source>
</evidence>
<dbReference type="GO" id="GO:0016491">
    <property type="term" value="F:oxidoreductase activity"/>
    <property type="evidence" value="ECO:0007669"/>
    <property type="project" value="UniProtKB-KW"/>
</dbReference>
<feature type="domain" description="Alcohol dehydrogenase-like N-terminal" evidence="9">
    <location>
        <begin position="32"/>
        <end position="131"/>
    </location>
</feature>
<evidence type="ECO:0000313" key="11">
    <source>
        <dbReference type="Proteomes" id="UP000005206"/>
    </source>
</evidence>
<dbReference type="Gene3D" id="3.40.50.720">
    <property type="entry name" value="NAD(P)-binding Rossmann-like Domain"/>
    <property type="match status" value="1"/>
</dbReference>
<feature type="domain" description="Alcohol dehydrogenase-like C-terminal" evidence="8">
    <location>
        <begin position="187"/>
        <end position="263"/>
    </location>
</feature>
<organism evidence="10 11">
    <name type="scientific">Fusarium vanettenii (strain ATCC MYA-4622 / CBS 123669 / FGSC 9596 / NRRL 45880 / 77-13-4)</name>
    <name type="common">Fusarium solani subsp. pisi</name>
    <dbReference type="NCBI Taxonomy" id="660122"/>
    <lineage>
        <taxon>Eukaryota</taxon>
        <taxon>Fungi</taxon>
        <taxon>Dikarya</taxon>
        <taxon>Ascomycota</taxon>
        <taxon>Pezizomycotina</taxon>
        <taxon>Sordariomycetes</taxon>
        <taxon>Hypocreomycetidae</taxon>
        <taxon>Hypocreales</taxon>
        <taxon>Nectriaceae</taxon>
        <taxon>Fusarium</taxon>
        <taxon>Fusarium solani species complex</taxon>
        <taxon>Fusarium vanettenii</taxon>
    </lineage>
</organism>
<evidence type="ECO:0000256" key="1">
    <source>
        <dbReference type="ARBA" id="ARBA00001947"/>
    </source>
</evidence>
<dbReference type="SUPFAM" id="SSF51735">
    <property type="entry name" value="NAD(P)-binding Rossmann-fold domains"/>
    <property type="match status" value="1"/>
</dbReference>
<dbReference type="InParanoid" id="C7ZQF0"/>
<keyword evidence="4 7" id="KW-0862">Zinc</keyword>
<dbReference type="Proteomes" id="UP000005206">
    <property type="component" value="Unassembled WGS sequence"/>
</dbReference>
<dbReference type="GeneID" id="9666991"/>
<dbReference type="GO" id="GO:0008270">
    <property type="term" value="F:zinc ion binding"/>
    <property type="evidence" value="ECO:0007669"/>
    <property type="project" value="InterPro"/>
</dbReference>
<dbReference type="OrthoDB" id="3941538at2759"/>
<dbReference type="PANTHER" id="PTHR42813">
    <property type="entry name" value="ZINC-TYPE ALCOHOL DEHYDROGENASE-LIKE"/>
    <property type="match status" value="1"/>
</dbReference>
<evidence type="ECO:0000313" key="10">
    <source>
        <dbReference type="EMBL" id="EEU33757.1"/>
    </source>
</evidence>
<keyword evidence="6" id="KW-0520">NAD</keyword>
<name>C7ZQF0_FUSV7</name>
<dbReference type="OMA" id="YCANPIS"/>
<evidence type="ECO:0000256" key="3">
    <source>
        <dbReference type="ARBA" id="ARBA00022723"/>
    </source>
</evidence>
<comment type="cofactor">
    <cofactor evidence="1 7">
        <name>Zn(2+)</name>
        <dbReference type="ChEBI" id="CHEBI:29105"/>
    </cofactor>
</comment>
<dbReference type="STRING" id="660122.C7ZQF0"/>
<dbReference type="HOGENOM" id="CLU_026673_11_3_1"/>
<evidence type="ECO:0000256" key="6">
    <source>
        <dbReference type="ARBA" id="ARBA00023027"/>
    </source>
</evidence>